<evidence type="ECO:0000313" key="3">
    <source>
        <dbReference type="Proteomes" id="UP001431221"/>
    </source>
</evidence>
<accession>A0ABT0GTM0</accession>
<dbReference type="RefSeq" id="WP_248154010.1">
    <property type="nucleotide sequence ID" value="NZ_JALNMJ010000006.1"/>
</dbReference>
<comment type="caution">
    <text evidence="2">The sequence shown here is derived from an EMBL/GenBank/DDBJ whole genome shotgun (WGS) entry which is preliminary data.</text>
</comment>
<evidence type="ECO:0000313" key="2">
    <source>
        <dbReference type="EMBL" id="MCK7612789.1"/>
    </source>
</evidence>
<protein>
    <submittedName>
        <fullName evidence="2">Uncharacterized protein</fullName>
    </submittedName>
</protein>
<organism evidence="2 3">
    <name type="scientific">Roseibium sediminicola</name>
    <dbReference type="NCBI Taxonomy" id="2933272"/>
    <lineage>
        <taxon>Bacteria</taxon>
        <taxon>Pseudomonadati</taxon>
        <taxon>Pseudomonadota</taxon>
        <taxon>Alphaproteobacteria</taxon>
        <taxon>Hyphomicrobiales</taxon>
        <taxon>Stappiaceae</taxon>
        <taxon>Roseibium</taxon>
    </lineage>
</organism>
<gene>
    <name evidence="2" type="ORF">M0H32_11500</name>
</gene>
<dbReference type="Proteomes" id="UP001431221">
    <property type="component" value="Unassembled WGS sequence"/>
</dbReference>
<feature type="region of interest" description="Disordered" evidence="1">
    <location>
        <begin position="1"/>
        <end position="23"/>
    </location>
</feature>
<keyword evidence="3" id="KW-1185">Reference proteome</keyword>
<name>A0ABT0GTM0_9HYPH</name>
<proteinExistence type="predicted"/>
<reference evidence="2" key="1">
    <citation type="submission" date="2022-04" db="EMBL/GenBank/DDBJ databases">
        <title>Roseibium sp. CAU 1639 isolated from mud.</title>
        <authorList>
            <person name="Kim W."/>
        </authorList>
    </citation>
    <scope>NUCLEOTIDE SEQUENCE</scope>
    <source>
        <strain evidence="2">CAU 1639</strain>
    </source>
</reference>
<sequence length="106" mass="11616">MHLRDTKLASRTAPATRARTRSGKLRDMAKDLISPCTLYDLVNGNTGIILPENGPELPDTFYIEDEGDLSLGLAHVQQRSRPHLEIAYLDPPVPLSVLAKRAANGL</sequence>
<dbReference type="EMBL" id="JALNMJ010000006">
    <property type="protein sequence ID" value="MCK7612789.1"/>
    <property type="molecule type" value="Genomic_DNA"/>
</dbReference>
<evidence type="ECO:0000256" key="1">
    <source>
        <dbReference type="SAM" id="MobiDB-lite"/>
    </source>
</evidence>